<organism evidence="1 2">
    <name type="scientific">Lophium mytilinum</name>
    <dbReference type="NCBI Taxonomy" id="390894"/>
    <lineage>
        <taxon>Eukaryota</taxon>
        <taxon>Fungi</taxon>
        <taxon>Dikarya</taxon>
        <taxon>Ascomycota</taxon>
        <taxon>Pezizomycotina</taxon>
        <taxon>Dothideomycetes</taxon>
        <taxon>Pleosporomycetidae</taxon>
        <taxon>Mytilinidiales</taxon>
        <taxon>Mytilinidiaceae</taxon>
        <taxon>Lophium</taxon>
    </lineage>
</organism>
<proteinExistence type="predicted"/>
<evidence type="ECO:0000313" key="2">
    <source>
        <dbReference type="Proteomes" id="UP000799750"/>
    </source>
</evidence>
<dbReference type="AlphaFoldDB" id="A0A6A6QP64"/>
<sequence>MRTRLALDLLQILSNPLRASSVLENGGLLYSTTEMFLSSTCWTRAVQHVAMPLGAGRRSCSSVLVRSSPMCTGGFRFQWRIVRFKAWELDSRVACLRRSAYPTVWGPPLPSHKPAKPHITSAQLRTHKKKPIHSSINNRFGPPYQVAIYTVLPFRSKRNQNKSLS</sequence>
<evidence type="ECO:0000313" key="1">
    <source>
        <dbReference type="EMBL" id="KAF2494308.1"/>
    </source>
</evidence>
<gene>
    <name evidence="1" type="ORF">BU16DRAFT_70787</name>
</gene>
<accession>A0A6A6QP64</accession>
<dbReference type="Proteomes" id="UP000799750">
    <property type="component" value="Unassembled WGS sequence"/>
</dbReference>
<reference evidence="1" key="1">
    <citation type="journal article" date="2020" name="Stud. Mycol.">
        <title>101 Dothideomycetes genomes: a test case for predicting lifestyles and emergence of pathogens.</title>
        <authorList>
            <person name="Haridas S."/>
            <person name="Albert R."/>
            <person name="Binder M."/>
            <person name="Bloem J."/>
            <person name="Labutti K."/>
            <person name="Salamov A."/>
            <person name="Andreopoulos B."/>
            <person name="Baker S."/>
            <person name="Barry K."/>
            <person name="Bills G."/>
            <person name="Bluhm B."/>
            <person name="Cannon C."/>
            <person name="Castanera R."/>
            <person name="Culley D."/>
            <person name="Daum C."/>
            <person name="Ezra D."/>
            <person name="Gonzalez J."/>
            <person name="Henrissat B."/>
            <person name="Kuo A."/>
            <person name="Liang C."/>
            <person name="Lipzen A."/>
            <person name="Lutzoni F."/>
            <person name="Magnuson J."/>
            <person name="Mondo S."/>
            <person name="Nolan M."/>
            <person name="Ohm R."/>
            <person name="Pangilinan J."/>
            <person name="Park H.-J."/>
            <person name="Ramirez L."/>
            <person name="Alfaro M."/>
            <person name="Sun H."/>
            <person name="Tritt A."/>
            <person name="Yoshinaga Y."/>
            <person name="Zwiers L.-H."/>
            <person name="Turgeon B."/>
            <person name="Goodwin S."/>
            <person name="Spatafora J."/>
            <person name="Crous P."/>
            <person name="Grigoriev I."/>
        </authorList>
    </citation>
    <scope>NUCLEOTIDE SEQUENCE</scope>
    <source>
        <strain evidence="1">CBS 269.34</strain>
    </source>
</reference>
<protein>
    <submittedName>
        <fullName evidence="1">Uncharacterized protein</fullName>
    </submittedName>
</protein>
<name>A0A6A6QP64_9PEZI</name>
<keyword evidence="2" id="KW-1185">Reference proteome</keyword>
<dbReference type="EMBL" id="MU004191">
    <property type="protein sequence ID" value="KAF2494308.1"/>
    <property type="molecule type" value="Genomic_DNA"/>
</dbReference>